<keyword evidence="2" id="KW-0808">Transferase</keyword>
<name>A0A1H5Y7L3_9RHOB</name>
<dbReference type="Gene3D" id="3.40.50.2000">
    <property type="entry name" value="Glycogen Phosphorylase B"/>
    <property type="match status" value="1"/>
</dbReference>
<dbReference type="OrthoDB" id="9801609at2"/>
<evidence type="ECO:0000313" key="3">
    <source>
        <dbReference type="Proteomes" id="UP000236742"/>
    </source>
</evidence>
<dbReference type="InterPro" id="IPR001296">
    <property type="entry name" value="Glyco_trans_1"/>
</dbReference>
<dbReference type="PANTHER" id="PTHR12526:SF636">
    <property type="entry name" value="BLL3647 PROTEIN"/>
    <property type="match status" value="1"/>
</dbReference>
<dbReference type="RefSeq" id="WP_160114888.1">
    <property type="nucleotide sequence ID" value="NZ_FNVD01000015.1"/>
</dbReference>
<reference evidence="2 3" key="1">
    <citation type="submission" date="2016-10" db="EMBL/GenBank/DDBJ databases">
        <authorList>
            <person name="de Groot N.N."/>
        </authorList>
    </citation>
    <scope>NUCLEOTIDE SEQUENCE [LARGE SCALE GENOMIC DNA]</scope>
    <source>
        <strain evidence="2 3">DSM 23413</strain>
    </source>
</reference>
<dbReference type="EMBL" id="FNVD01000015">
    <property type="protein sequence ID" value="SEG19993.1"/>
    <property type="molecule type" value="Genomic_DNA"/>
</dbReference>
<evidence type="ECO:0000259" key="1">
    <source>
        <dbReference type="Pfam" id="PF00534"/>
    </source>
</evidence>
<protein>
    <submittedName>
        <fullName evidence="2">Glycosyltransferase involved in cell wall bisynthesis</fullName>
    </submittedName>
</protein>
<organism evidence="2 3">
    <name type="scientific">Jhaorihella thermophila</name>
    <dbReference type="NCBI Taxonomy" id="488547"/>
    <lineage>
        <taxon>Bacteria</taxon>
        <taxon>Pseudomonadati</taxon>
        <taxon>Pseudomonadota</taxon>
        <taxon>Alphaproteobacteria</taxon>
        <taxon>Rhodobacterales</taxon>
        <taxon>Paracoccaceae</taxon>
        <taxon>Jhaorihella</taxon>
    </lineage>
</organism>
<sequence>MAEARPPLVHLSPLPPMRNGIADYAAALLARLAAHYRPICVVEDPGAVDAGLDGVGELVAAEDYLRDADRFAGMRHLAHLGNNPDHGFVLDALRRNPGVVVLHDLTILYLLQSRLRRRGEDAAALAGTARRLAGEDAARLAEAAFVDRVPLMSLYAEVPGLELMRDVATAVITHSRQGEIRLRAAGFDGAVSVIPHFARVPPPRARAESRAEWRRRLGLPERGFLLASPGFVSPNKIIGVVLRALAQLPPEAGDWRYLVAGENRDPGLRGAIERLGLDNRVMVLDYLPEAAFDGVLAAADLLVNLRFPTSGEASGTVCRALAHGLPCVLSDHGWYAELPDDVAYKITPGRDAAVVEELAALLCLAMLDRRGRAEKGRRAAAFAAEMLSPVRAAAGVRAAIEATREPARGPLQGPPRP</sequence>
<gene>
    <name evidence="2" type="ORF">SAMN05421751_11538</name>
</gene>
<dbReference type="PANTHER" id="PTHR12526">
    <property type="entry name" value="GLYCOSYLTRANSFERASE"/>
    <property type="match status" value="1"/>
</dbReference>
<evidence type="ECO:0000313" key="2">
    <source>
        <dbReference type="EMBL" id="SEG19993.1"/>
    </source>
</evidence>
<feature type="domain" description="Glycosyl transferase family 1" evidence="1">
    <location>
        <begin position="210"/>
        <end position="362"/>
    </location>
</feature>
<proteinExistence type="predicted"/>
<accession>A0A1H5Y7L3</accession>
<dbReference type="SUPFAM" id="SSF53756">
    <property type="entry name" value="UDP-Glycosyltransferase/glycogen phosphorylase"/>
    <property type="match status" value="1"/>
</dbReference>
<dbReference type="Pfam" id="PF00534">
    <property type="entry name" value="Glycos_transf_1"/>
    <property type="match status" value="1"/>
</dbReference>
<dbReference type="GO" id="GO:0016757">
    <property type="term" value="F:glycosyltransferase activity"/>
    <property type="evidence" value="ECO:0007669"/>
    <property type="project" value="InterPro"/>
</dbReference>
<dbReference type="AlphaFoldDB" id="A0A1H5Y7L3"/>
<dbReference type="Proteomes" id="UP000236742">
    <property type="component" value="Unassembled WGS sequence"/>
</dbReference>
<keyword evidence="3" id="KW-1185">Reference proteome</keyword>